<name>A0A9X2KZW1_9FLAO</name>
<dbReference type="EMBL" id="JANCNS010000003">
    <property type="protein sequence ID" value="MCP9201284.1"/>
    <property type="molecule type" value="Genomic_DNA"/>
</dbReference>
<comment type="subcellular location">
    <subcellularLocation>
        <location evidence="1">Cell envelope</location>
    </subcellularLocation>
</comment>
<dbReference type="PANTHER" id="PTHR42852">
    <property type="entry name" value="THIOL:DISULFIDE INTERCHANGE PROTEIN DSBE"/>
    <property type="match status" value="1"/>
</dbReference>
<keyword evidence="4" id="KW-0676">Redox-active center</keyword>
<dbReference type="GO" id="GO:0017004">
    <property type="term" value="P:cytochrome complex assembly"/>
    <property type="evidence" value="ECO:0007669"/>
    <property type="project" value="UniProtKB-KW"/>
</dbReference>
<keyword evidence="7" id="KW-1185">Reference proteome</keyword>
<dbReference type="SUPFAM" id="SSF52833">
    <property type="entry name" value="Thioredoxin-like"/>
    <property type="match status" value="1"/>
</dbReference>
<dbReference type="AlphaFoldDB" id="A0A9X2KZW1"/>
<dbReference type="Pfam" id="PF14289">
    <property type="entry name" value="DUF4369"/>
    <property type="match status" value="1"/>
</dbReference>
<reference evidence="6" key="1">
    <citation type="submission" date="2022-07" db="EMBL/GenBank/DDBJ databases">
        <title>Gramela sediminis sp. nov., isolated from deep-sea sediment of the Indian Ocean.</title>
        <authorList>
            <person name="Shi H."/>
        </authorList>
    </citation>
    <scope>NUCLEOTIDE SEQUENCE</scope>
    <source>
        <strain evidence="6">GC03-9</strain>
    </source>
</reference>
<keyword evidence="3" id="KW-1015">Disulfide bond</keyword>
<dbReference type="CDD" id="cd02966">
    <property type="entry name" value="TlpA_like_family"/>
    <property type="match status" value="1"/>
</dbReference>
<accession>A0A9X2KZW1</accession>
<keyword evidence="2" id="KW-0201">Cytochrome c-type biogenesis</keyword>
<evidence type="ECO:0000256" key="1">
    <source>
        <dbReference type="ARBA" id="ARBA00004196"/>
    </source>
</evidence>
<proteinExistence type="predicted"/>
<evidence type="ECO:0000256" key="3">
    <source>
        <dbReference type="ARBA" id="ARBA00023157"/>
    </source>
</evidence>
<dbReference type="PROSITE" id="PS51352">
    <property type="entry name" value="THIOREDOXIN_2"/>
    <property type="match status" value="1"/>
</dbReference>
<evidence type="ECO:0000259" key="5">
    <source>
        <dbReference type="PROSITE" id="PS51352"/>
    </source>
</evidence>
<dbReference type="Pfam" id="PF00578">
    <property type="entry name" value="AhpC-TSA"/>
    <property type="match status" value="1"/>
</dbReference>
<dbReference type="Proteomes" id="UP001155280">
    <property type="component" value="Unassembled WGS sequence"/>
</dbReference>
<dbReference type="InterPro" id="IPR013766">
    <property type="entry name" value="Thioredoxin_domain"/>
</dbReference>
<dbReference type="RefSeq" id="WP_241552151.1">
    <property type="nucleotide sequence ID" value="NZ_JANCNS010000003.1"/>
</dbReference>
<dbReference type="GO" id="GO:0030313">
    <property type="term" value="C:cell envelope"/>
    <property type="evidence" value="ECO:0007669"/>
    <property type="project" value="UniProtKB-SubCell"/>
</dbReference>
<evidence type="ECO:0000256" key="4">
    <source>
        <dbReference type="ARBA" id="ARBA00023284"/>
    </source>
</evidence>
<evidence type="ECO:0000256" key="2">
    <source>
        <dbReference type="ARBA" id="ARBA00022748"/>
    </source>
</evidence>
<evidence type="ECO:0000313" key="7">
    <source>
        <dbReference type="Proteomes" id="UP001155280"/>
    </source>
</evidence>
<dbReference type="Gene3D" id="3.40.30.10">
    <property type="entry name" value="Glutaredoxin"/>
    <property type="match status" value="1"/>
</dbReference>
<protein>
    <submittedName>
        <fullName evidence="6">AhpC/TSA family protein</fullName>
    </submittedName>
</protein>
<feature type="domain" description="Thioredoxin" evidence="5">
    <location>
        <begin position="212"/>
        <end position="350"/>
    </location>
</feature>
<comment type="caution">
    <text evidence="6">The sequence shown here is derived from an EMBL/GenBank/DDBJ whole genome shotgun (WGS) entry which is preliminary data.</text>
</comment>
<organism evidence="6 7">
    <name type="scientific">Christiangramia oceanisediminis</name>
    <dbReference type="NCBI Taxonomy" id="2920386"/>
    <lineage>
        <taxon>Bacteria</taxon>
        <taxon>Pseudomonadati</taxon>
        <taxon>Bacteroidota</taxon>
        <taxon>Flavobacteriia</taxon>
        <taxon>Flavobacteriales</taxon>
        <taxon>Flavobacteriaceae</taxon>
        <taxon>Christiangramia</taxon>
    </lineage>
</organism>
<gene>
    <name evidence="6" type="ORF">MKO06_15345</name>
</gene>
<dbReference type="PANTHER" id="PTHR42852:SF6">
    <property type="entry name" value="THIOL:DISULFIDE INTERCHANGE PROTEIN DSBE"/>
    <property type="match status" value="1"/>
</dbReference>
<dbReference type="InterPro" id="IPR036249">
    <property type="entry name" value="Thioredoxin-like_sf"/>
</dbReference>
<dbReference type="GO" id="GO:0016491">
    <property type="term" value="F:oxidoreductase activity"/>
    <property type="evidence" value="ECO:0007669"/>
    <property type="project" value="InterPro"/>
</dbReference>
<dbReference type="GO" id="GO:0016209">
    <property type="term" value="F:antioxidant activity"/>
    <property type="evidence" value="ECO:0007669"/>
    <property type="project" value="InterPro"/>
</dbReference>
<dbReference type="InterPro" id="IPR025380">
    <property type="entry name" value="DUF4369"/>
</dbReference>
<dbReference type="InterPro" id="IPR050553">
    <property type="entry name" value="Thioredoxin_ResA/DsbE_sf"/>
</dbReference>
<dbReference type="InterPro" id="IPR000866">
    <property type="entry name" value="AhpC/TSA"/>
</dbReference>
<evidence type="ECO:0000313" key="6">
    <source>
        <dbReference type="EMBL" id="MCP9201284.1"/>
    </source>
</evidence>
<sequence length="350" mass="40106">MAQFNFYSFIAKPTLIMFLKNLMLLSLISCNLVIAQKKDFSLSGKTSNINDGTYLFLRDLVNGGNIDSALVKNNSFKFETILTEPVVYTMLFSRDRKNFKEVWIEDSEMTFNSSNVDFKNAKITGSRNQYLFEELIEDTYSNSNNLSKKIIKEKEVSFIKNHPDAVISAYLLHGNKKLNKEEIKGLFKNLTDDVKQSSLGKKIARNIENNIASIGKEFPDFSIPNEKGEIKQISKLTGGLTLLQFWSSTCYGSRLMNPKLKEIYEKYHSEGFRIVGISRDRIKDNWTNAIKEDNLTWPQLSNLESWEGEVFQAYGISTTPSNILINEKGIIVERDIDIEDLDNTISRYLN</sequence>